<dbReference type="Proteomes" id="UP001153709">
    <property type="component" value="Chromosome 2"/>
</dbReference>
<name>A0A9N9X965_DIABA</name>
<proteinExistence type="predicted"/>
<evidence type="ECO:0000256" key="2">
    <source>
        <dbReference type="ARBA" id="ARBA00022448"/>
    </source>
</evidence>
<accession>A0A9N9X965</accession>
<keyword evidence="5 6" id="KW-0472">Membrane</keyword>
<dbReference type="InterPro" id="IPR011701">
    <property type="entry name" value="MFS"/>
</dbReference>
<dbReference type="OrthoDB" id="4139357at2759"/>
<dbReference type="InterPro" id="IPR036259">
    <property type="entry name" value="MFS_trans_sf"/>
</dbReference>
<feature type="transmembrane region" description="Helical" evidence="6">
    <location>
        <begin position="416"/>
        <end position="436"/>
    </location>
</feature>
<reference evidence="8" key="1">
    <citation type="submission" date="2022-01" db="EMBL/GenBank/DDBJ databases">
        <authorList>
            <person name="King R."/>
        </authorList>
    </citation>
    <scope>NUCLEOTIDE SEQUENCE</scope>
</reference>
<feature type="transmembrane region" description="Helical" evidence="6">
    <location>
        <begin position="26"/>
        <end position="49"/>
    </location>
</feature>
<organism evidence="8 9">
    <name type="scientific">Diabrotica balteata</name>
    <name type="common">Banded cucumber beetle</name>
    <dbReference type="NCBI Taxonomy" id="107213"/>
    <lineage>
        <taxon>Eukaryota</taxon>
        <taxon>Metazoa</taxon>
        <taxon>Ecdysozoa</taxon>
        <taxon>Arthropoda</taxon>
        <taxon>Hexapoda</taxon>
        <taxon>Insecta</taxon>
        <taxon>Pterygota</taxon>
        <taxon>Neoptera</taxon>
        <taxon>Endopterygota</taxon>
        <taxon>Coleoptera</taxon>
        <taxon>Polyphaga</taxon>
        <taxon>Cucujiformia</taxon>
        <taxon>Chrysomeloidea</taxon>
        <taxon>Chrysomelidae</taxon>
        <taxon>Galerucinae</taxon>
        <taxon>Diabroticina</taxon>
        <taxon>Diabroticites</taxon>
        <taxon>Diabrotica</taxon>
    </lineage>
</organism>
<evidence type="ECO:0000256" key="1">
    <source>
        <dbReference type="ARBA" id="ARBA00004141"/>
    </source>
</evidence>
<keyword evidence="9" id="KW-1185">Reference proteome</keyword>
<dbReference type="PANTHER" id="PTHR23511:SF5">
    <property type="entry name" value="MAJOR FACILITATOR-TYPE TRANSPORTER HXNZ-RELATED"/>
    <property type="match status" value="1"/>
</dbReference>
<evidence type="ECO:0000256" key="4">
    <source>
        <dbReference type="ARBA" id="ARBA00022989"/>
    </source>
</evidence>
<dbReference type="InterPro" id="IPR020846">
    <property type="entry name" value="MFS_dom"/>
</dbReference>
<comment type="subcellular location">
    <subcellularLocation>
        <location evidence="1">Membrane</location>
        <topology evidence="1">Multi-pass membrane protein</topology>
    </subcellularLocation>
</comment>
<dbReference type="AlphaFoldDB" id="A0A9N9X965"/>
<dbReference type="EMBL" id="OU898277">
    <property type="protein sequence ID" value="CAG9829924.1"/>
    <property type="molecule type" value="Genomic_DNA"/>
</dbReference>
<evidence type="ECO:0000313" key="9">
    <source>
        <dbReference type="Proteomes" id="UP001153709"/>
    </source>
</evidence>
<sequence>MTENSEVILYFEDVLPKTGWGLYYKFMLGMAYVSYFANSTTLFCVTVAIPLSTCETKTPKNILYAIFVSFTIGRYIGGLVLNCLCDIFGRKKFISHSLVANFAATFIAAFAFNYYLIILAAVFLGSSFEHQKNVVKIHLAEILPKKKRGHYLAVCDLVWTLGFLLCAIITYFLIPPSYTEHKVVYMRLTTWRMLFAVSGGLNLMLACASSLLEESPRYFLYVGKEYLALLTLKQFYAINRSLYGNSFDLKETDITNIISDYGLFYHPDDTGFVRSIIDITAVMLKTVKVLFLGPFLRSTLILLTVNCVLNILSLVNINILLSKLVTSENVTSGIELAYVPFYMNNTFCPSLTENKLFYNFFMISTNTVLAQLVMLWLIDRIQRKILLFSCMALTGLSFIVLYHVKDDMTKMILSSLVMFFVSIAMVVVSVVIIEVYPTALRGTAHGVNVCRKNPNNPVSLEKYRQVFNDYNLGFFVPKKDQCRKCLNFHSASKSTAEMQEEFRLHLQKRDDARGERDKDKKMIQSEERTPSFNFDLQAVLNTPKGPADADEKKAYSQGDVRHALDAIKGGTPFLAAARKYNLSRTALIGKFQGIYSKDCRSEAPSVLSIHEENLFIIFNHSYI</sequence>
<feature type="transmembrane region" description="Helical" evidence="6">
    <location>
        <begin position="61"/>
        <end position="82"/>
    </location>
</feature>
<dbReference type="Pfam" id="PF07690">
    <property type="entry name" value="MFS_1"/>
    <property type="match status" value="1"/>
</dbReference>
<dbReference type="GO" id="GO:0022857">
    <property type="term" value="F:transmembrane transporter activity"/>
    <property type="evidence" value="ECO:0007669"/>
    <property type="project" value="InterPro"/>
</dbReference>
<keyword evidence="4 6" id="KW-1133">Transmembrane helix</keyword>
<dbReference type="GO" id="GO:0016020">
    <property type="term" value="C:membrane"/>
    <property type="evidence" value="ECO:0007669"/>
    <property type="project" value="UniProtKB-SubCell"/>
</dbReference>
<gene>
    <name evidence="8" type="ORF">DIABBA_LOCUS3679</name>
</gene>
<feature type="transmembrane region" description="Helical" evidence="6">
    <location>
        <begin position="356"/>
        <end position="378"/>
    </location>
</feature>
<evidence type="ECO:0000256" key="6">
    <source>
        <dbReference type="SAM" id="Phobius"/>
    </source>
</evidence>
<dbReference type="Gene3D" id="1.20.1250.20">
    <property type="entry name" value="MFS general substrate transporter like domains"/>
    <property type="match status" value="1"/>
</dbReference>
<evidence type="ECO:0000259" key="7">
    <source>
        <dbReference type="PROSITE" id="PS50850"/>
    </source>
</evidence>
<feature type="domain" description="Major facilitator superfamily (MFS) profile" evidence="7">
    <location>
        <begin position="27"/>
        <end position="509"/>
    </location>
</feature>
<feature type="transmembrane region" description="Helical" evidence="6">
    <location>
        <begin position="385"/>
        <end position="404"/>
    </location>
</feature>
<keyword evidence="3 6" id="KW-0812">Transmembrane</keyword>
<feature type="transmembrane region" description="Helical" evidence="6">
    <location>
        <begin position="194"/>
        <end position="212"/>
    </location>
</feature>
<evidence type="ECO:0000256" key="5">
    <source>
        <dbReference type="ARBA" id="ARBA00023136"/>
    </source>
</evidence>
<evidence type="ECO:0000313" key="8">
    <source>
        <dbReference type="EMBL" id="CAG9829924.1"/>
    </source>
</evidence>
<dbReference type="PANTHER" id="PTHR23511">
    <property type="entry name" value="SYNAPTIC VESICLE GLYCOPROTEIN 2"/>
    <property type="match status" value="1"/>
</dbReference>
<protein>
    <recommendedName>
        <fullName evidence="7">Major facilitator superfamily (MFS) profile domain-containing protein</fullName>
    </recommendedName>
</protein>
<feature type="transmembrane region" description="Helical" evidence="6">
    <location>
        <begin position="149"/>
        <end position="174"/>
    </location>
</feature>
<feature type="transmembrane region" description="Helical" evidence="6">
    <location>
        <begin position="102"/>
        <end position="128"/>
    </location>
</feature>
<keyword evidence="2" id="KW-0813">Transport</keyword>
<evidence type="ECO:0000256" key="3">
    <source>
        <dbReference type="ARBA" id="ARBA00022692"/>
    </source>
</evidence>
<dbReference type="SUPFAM" id="SSF103473">
    <property type="entry name" value="MFS general substrate transporter"/>
    <property type="match status" value="1"/>
</dbReference>
<dbReference type="PROSITE" id="PS50850">
    <property type="entry name" value="MFS"/>
    <property type="match status" value="1"/>
</dbReference>
<feature type="transmembrane region" description="Helical" evidence="6">
    <location>
        <begin position="300"/>
        <end position="321"/>
    </location>
</feature>